<proteinExistence type="predicted"/>
<dbReference type="InterPro" id="IPR036890">
    <property type="entry name" value="HATPase_C_sf"/>
</dbReference>
<protein>
    <submittedName>
        <fullName evidence="3">Uncharacterized protein</fullName>
    </submittedName>
</protein>
<organism evidence="3 4">
    <name type="scientific">Symbiodinium pilosum</name>
    <name type="common">Dinoflagellate</name>
    <dbReference type="NCBI Taxonomy" id="2952"/>
    <lineage>
        <taxon>Eukaryota</taxon>
        <taxon>Sar</taxon>
        <taxon>Alveolata</taxon>
        <taxon>Dinophyceae</taxon>
        <taxon>Suessiales</taxon>
        <taxon>Symbiodiniaceae</taxon>
        <taxon>Symbiodinium</taxon>
    </lineage>
</organism>
<evidence type="ECO:0000256" key="1">
    <source>
        <dbReference type="SAM" id="Coils"/>
    </source>
</evidence>
<feature type="region of interest" description="Disordered" evidence="2">
    <location>
        <begin position="1"/>
        <end position="54"/>
    </location>
</feature>
<feature type="region of interest" description="Disordered" evidence="2">
    <location>
        <begin position="453"/>
        <end position="486"/>
    </location>
</feature>
<dbReference type="EMBL" id="CAJNIZ010000259">
    <property type="protein sequence ID" value="CAE7157207.1"/>
    <property type="molecule type" value="Genomic_DNA"/>
</dbReference>
<feature type="region of interest" description="Disordered" evidence="2">
    <location>
        <begin position="1541"/>
        <end position="1564"/>
    </location>
</feature>
<dbReference type="Gene3D" id="3.10.450.40">
    <property type="match status" value="1"/>
</dbReference>
<keyword evidence="4" id="KW-1185">Reference proteome</keyword>
<feature type="compositionally biased region" description="Gly residues" evidence="2">
    <location>
        <begin position="1"/>
        <end position="11"/>
    </location>
</feature>
<evidence type="ECO:0000313" key="3">
    <source>
        <dbReference type="EMBL" id="CAE7157207.1"/>
    </source>
</evidence>
<feature type="region of interest" description="Disordered" evidence="2">
    <location>
        <begin position="1294"/>
        <end position="1361"/>
    </location>
</feature>
<dbReference type="OrthoDB" id="1262810at2759"/>
<dbReference type="PANTHER" id="PTHR32387">
    <property type="entry name" value="WU:FJ29H11"/>
    <property type="match status" value="1"/>
</dbReference>
<keyword evidence="1" id="KW-0175">Coiled coil</keyword>
<gene>
    <name evidence="3" type="ORF">SPIL2461_LOCUS376</name>
</gene>
<dbReference type="SUPFAM" id="SSF55874">
    <property type="entry name" value="ATPase domain of HSP90 chaperone/DNA topoisomerase II/histidine kinase"/>
    <property type="match status" value="1"/>
</dbReference>
<reference evidence="3" key="1">
    <citation type="submission" date="2021-02" db="EMBL/GenBank/DDBJ databases">
        <authorList>
            <person name="Dougan E. K."/>
            <person name="Rhodes N."/>
            <person name="Thang M."/>
            <person name="Chan C."/>
        </authorList>
    </citation>
    <scope>NUCLEOTIDE SEQUENCE</scope>
</reference>
<dbReference type="Proteomes" id="UP000649617">
    <property type="component" value="Unassembled WGS sequence"/>
</dbReference>
<accession>A0A812IUD2</accession>
<feature type="compositionally biased region" description="Basic and acidic residues" evidence="2">
    <location>
        <begin position="1318"/>
        <end position="1327"/>
    </location>
</feature>
<dbReference type="InterPro" id="IPR052957">
    <property type="entry name" value="Auxin_embryo_med"/>
</dbReference>
<evidence type="ECO:0000256" key="2">
    <source>
        <dbReference type="SAM" id="MobiDB-lite"/>
    </source>
</evidence>
<comment type="caution">
    <text evidence="3">The sequence shown here is derived from an EMBL/GenBank/DDBJ whole genome shotgun (WGS) entry which is preliminary data.</text>
</comment>
<dbReference type="Pfam" id="PF11523">
    <property type="entry name" value="DUF3223"/>
    <property type="match status" value="1"/>
</dbReference>
<evidence type="ECO:0000313" key="4">
    <source>
        <dbReference type="Proteomes" id="UP000649617"/>
    </source>
</evidence>
<feature type="compositionally biased region" description="Pro residues" evidence="2">
    <location>
        <begin position="453"/>
        <end position="462"/>
    </location>
</feature>
<feature type="coiled-coil region" evidence="1">
    <location>
        <begin position="411"/>
        <end position="445"/>
    </location>
</feature>
<name>A0A812IUD2_SYMPI</name>
<sequence length="1575" mass="172461">MSYKGGKGGWSEQGSKGHKGQKGKPQNPTGGYDALKGQKGKSDNRTSGGKGPVVDHLLVPIPCTDASKVHEVLWSGDDEGGSEEGVRAFNHNHILGGVGELYFEVSGQCRIQLAVPASTKMSCEDYRKFHVPTTVAGRSFKSVNDLQKEIVHIRDRSDGKLDAAQEELMVAVFEYHPEAQRKLKGMQFIAVGPNSKSNDPRDRSFYIMTSEKDGDDISYMKCLRRLSELASQQAAGEHVIPLATVTAKYEGLAIQMGSSDILVEPGALTVFGVRVELSRKLLSLHTQTRVYGPWELNHASDDRLYVVADMFRDDVTAFWKAPFQVLRGNVQAQPQDVSASAEPSLRLCLDTLAQQAGVSGVFTTSSDEELEHAAGQAVVKALSASAQVVRSRAGASAQIQSLHTMAKHQAYELLQEALHHSQTKLRKAEGERELAQLSIKELQDELAKLRPLIFPPEAPPPAEQGTQDPNHEAECPKGSPVRSHGDSANIADIEALSKQLREHLPEPAATMLRNSLSLMSSELYSGPSRALWELLQNADDCKYEDAPHIRIVERSKYLWLQYNETGFNFEDVKALCSLGMSMKGFFFDDESDCILPHVTPQVLPSDSSFPEELPSSGTAIYLPLRKPVPDLLKEVVPSTLLFLHQLRSLSLESGGQMRIYQRRGGDKGPVEVMESSEPVQKHEYHVARNLDSTIAVAFPLNSHLDAAQISTTLPLCGLPGLKTPLDAPFELTANREALLEGSAKNAALRDGLAQLWLEAVEAAQEGSALAARAWILQPKPELAQLPFWAPFLHRVRSGLQEISLVPVIGGSGSNHRLPVTRCRKADSRLLRELSLGPDELQLLGLGIPMPEYLSQLPEGSELGLREFGISDLLQLLQLGAKGNEWRKRVVHELALQKHAIDPILLRKVPLFPLTDEDGDGAGASACLWAACEDGHIFLSLPAGAPRDLLRVLDKVYSCREDSELLNLLGCGWKAHPRDVAYAIVQQNLGLSTTEDTRFSWSKLAYLGRHWDEILQTSSATEKWLSEQTASEMEALLQAVLVPSRGGGGRLLCDARELHCPFLLGCKPSRGLSDLAEPGHVLLDPPEAKGVRERLWWELVFLRLGARPFVATVQLPKGLFALPPIAKDLGVLLDFYTKSGIDLKDLRGRCEIEDRSGHSRRVGSDPESMKWSQRLLGPKLLSQLFLLPPALRLGPCQEEVLLALLGRAAQQGAQHLLKTYDFLAAGWKNGDLVDCEELRELREGGIWILAEAGQIVRTLPAHVGREDVKRMCSGGEAEEGFFAGALGVVLDPQLDPGAARETRNSPTNPGKPAKTGKANKMEGRDKKPAQLGQDKLDSSMPASAQPDSENRGKSGTKLPPLPVLRDGIDAEVEETGAAGSVAHVPFRPFLDSLPLLSKLLSDIFKEGSGEEKLFGGKVPAHVELPVAQIKFTQTSVASKFIHGRFKGRRVEAVAKDLKNGKLKPSDLPLAVVRLNSSYWTLNNRTLYVLNHAERQRAAPLFASVAEFDLCPITAKFLQLRYGSLLRDDAKSIIKRQALDEWVKEEDPEPANEDADDQPVFDSGDEELLAKGMGTAS</sequence>
<dbReference type="PANTHER" id="PTHR32387:SF0">
    <property type="entry name" value="PROTEIN NO VEIN"/>
    <property type="match status" value="1"/>
</dbReference>